<evidence type="ECO:0008006" key="12">
    <source>
        <dbReference type="Google" id="ProtNLM"/>
    </source>
</evidence>
<dbReference type="GO" id="GO:0003964">
    <property type="term" value="F:RNA-directed DNA polymerase activity"/>
    <property type="evidence" value="ECO:0007669"/>
    <property type="project" value="UniProtKB-KW"/>
</dbReference>
<evidence type="ECO:0000256" key="6">
    <source>
        <dbReference type="ARBA" id="ARBA00022918"/>
    </source>
</evidence>
<dbReference type="InterPro" id="IPR043502">
    <property type="entry name" value="DNA/RNA_pol_sf"/>
</dbReference>
<dbReference type="AlphaFoldDB" id="A0A388K987"/>
<dbReference type="GO" id="GO:0004519">
    <property type="term" value="F:endonuclease activity"/>
    <property type="evidence" value="ECO:0007669"/>
    <property type="project" value="UniProtKB-KW"/>
</dbReference>
<keyword evidence="6" id="KW-0695">RNA-directed DNA polymerase</keyword>
<evidence type="ECO:0000256" key="2">
    <source>
        <dbReference type="ARBA" id="ARBA00022695"/>
    </source>
</evidence>
<evidence type="ECO:0000256" key="3">
    <source>
        <dbReference type="ARBA" id="ARBA00022722"/>
    </source>
</evidence>
<dbReference type="InterPro" id="IPR041373">
    <property type="entry name" value="RT_RNaseH"/>
</dbReference>
<sequence length="614" mass="70138">MARRMTFWEDGPRGILPPRISEGRVEISLPARNAVSNPVMDWVGVELVEDTVYLVVELEWRAREEFGGVNLNLPGRVHATGSLHLSEEGWRTVGIALASGDDPVRMFEGAWQITWREGFEFADPERDDVTAEDIKDLLRRFLVYNITASEPKSILAIPEVTILGFRCGAYGRKPDPEKTDKISQWPTPLRTTTEVRAFLGVVGFWRIFIKNFAKIAEPIRAMIREEGTIDWTEEREGAVQTLKGILTSEQVALSAPCFNDEVGRPFILETDGGPLAVGGVLIQRDEGGKERPIRFESRTLNSAERLYSQFKKEVLVILHCLKTFQAYLFGRRFILRIDPTNVAGALKKYRPIDPTVGRWVGFIWQFDYKIERIAGIRNKVDGLSRVCITPEGVEDAEPIDAFLEYEGGTLALDNERMSEGCTSGELLIQTLEKGAPAEGKKLRPVEYMSKKMPSKKLAKSTYERELYAIYKALVHWRHYLLGRFFYLRTDHQTLKWITTQPVISDALKRWIEVIDQYDFKLDYVKGEYNKVADPLSRRADYLGALIYEFGLSEDVTRSLVEAYKEDPITMDIINKLQAKDKATIDEFVMVDGLLFLEKAGFKRFHLGRFCVVYF</sequence>
<gene>
    <name evidence="10" type="ORF">CBR_g64864</name>
</gene>
<keyword evidence="7" id="KW-0511">Multifunctional enzyme</keyword>
<evidence type="ECO:0000313" key="10">
    <source>
        <dbReference type="EMBL" id="GBG66591.1"/>
    </source>
</evidence>
<keyword evidence="2" id="KW-0548">Nucleotidyltransferase</keyword>
<dbReference type="SUPFAM" id="SSF56672">
    <property type="entry name" value="DNA/RNA polymerases"/>
    <property type="match status" value="2"/>
</dbReference>
<dbReference type="EMBL" id="BFEA01000076">
    <property type="protein sequence ID" value="GBG66591.1"/>
    <property type="molecule type" value="Genomic_DNA"/>
</dbReference>
<feature type="domain" description="Reverse transcriptase RNase H-like" evidence="8">
    <location>
        <begin position="438"/>
        <end position="517"/>
    </location>
</feature>
<accession>A0A388K987</accession>
<name>A0A388K987_CHABU</name>
<dbReference type="InterPro" id="IPR050951">
    <property type="entry name" value="Retrovirus_Pol_polyprotein"/>
</dbReference>
<dbReference type="Proteomes" id="UP000265515">
    <property type="component" value="Unassembled WGS sequence"/>
</dbReference>
<dbReference type="OrthoDB" id="5599163at2759"/>
<dbReference type="Gene3D" id="3.30.70.270">
    <property type="match status" value="1"/>
</dbReference>
<evidence type="ECO:0000256" key="5">
    <source>
        <dbReference type="ARBA" id="ARBA00022801"/>
    </source>
</evidence>
<keyword evidence="11" id="KW-1185">Reference proteome</keyword>
<reference evidence="10 11" key="1">
    <citation type="journal article" date="2018" name="Cell">
        <title>The Chara Genome: Secondary Complexity and Implications for Plant Terrestrialization.</title>
        <authorList>
            <person name="Nishiyama T."/>
            <person name="Sakayama H."/>
            <person name="Vries J.D."/>
            <person name="Buschmann H."/>
            <person name="Saint-Marcoux D."/>
            <person name="Ullrich K.K."/>
            <person name="Haas F.B."/>
            <person name="Vanderstraeten L."/>
            <person name="Becker D."/>
            <person name="Lang D."/>
            <person name="Vosolsobe S."/>
            <person name="Rombauts S."/>
            <person name="Wilhelmsson P.K.I."/>
            <person name="Janitza P."/>
            <person name="Kern R."/>
            <person name="Heyl A."/>
            <person name="Rumpler F."/>
            <person name="Villalobos L.I.A.C."/>
            <person name="Clay J.M."/>
            <person name="Skokan R."/>
            <person name="Toyoda A."/>
            <person name="Suzuki Y."/>
            <person name="Kagoshima H."/>
            <person name="Schijlen E."/>
            <person name="Tajeshwar N."/>
            <person name="Catarino B."/>
            <person name="Hetherington A.J."/>
            <person name="Saltykova A."/>
            <person name="Bonnot C."/>
            <person name="Breuninger H."/>
            <person name="Symeonidi A."/>
            <person name="Radhakrishnan G.V."/>
            <person name="Van Nieuwerburgh F."/>
            <person name="Deforce D."/>
            <person name="Chang C."/>
            <person name="Karol K.G."/>
            <person name="Hedrich R."/>
            <person name="Ulvskov P."/>
            <person name="Glockner G."/>
            <person name="Delwiche C.F."/>
            <person name="Petrasek J."/>
            <person name="Van de Peer Y."/>
            <person name="Friml J."/>
            <person name="Beilby M."/>
            <person name="Dolan L."/>
            <person name="Kohara Y."/>
            <person name="Sugano S."/>
            <person name="Fujiyama A."/>
            <person name="Delaux P.-M."/>
            <person name="Quint M."/>
            <person name="TheiBen G."/>
            <person name="Hagemann M."/>
            <person name="Harholt J."/>
            <person name="Dunand C."/>
            <person name="Zachgo S."/>
            <person name="Langdale J."/>
            <person name="Maumus F."/>
            <person name="Straeten D.V.D."/>
            <person name="Gould S.B."/>
            <person name="Rensing S.A."/>
        </authorList>
    </citation>
    <scope>NUCLEOTIDE SEQUENCE [LARGE SCALE GENOMIC DNA]</scope>
    <source>
        <strain evidence="10 11">S276</strain>
    </source>
</reference>
<dbReference type="FunFam" id="3.30.70.270:FF:000020">
    <property type="entry name" value="Transposon Tf2-6 polyprotein-like Protein"/>
    <property type="match status" value="1"/>
</dbReference>
<organism evidence="10 11">
    <name type="scientific">Chara braunii</name>
    <name type="common">Braun's stonewort</name>
    <dbReference type="NCBI Taxonomy" id="69332"/>
    <lineage>
        <taxon>Eukaryota</taxon>
        <taxon>Viridiplantae</taxon>
        <taxon>Streptophyta</taxon>
        <taxon>Charophyceae</taxon>
        <taxon>Charales</taxon>
        <taxon>Characeae</taxon>
        <taxon>Chara</taxon>
    </lineage>
</organism>
<feature type="domain" description="Reverse transcriptase/retrotransposon-derived protein RNase H-like" evidence="9">
    <location>
        <begin position="231"/>
        <end position="334"/>
    </location>
</feature>
<dbReference type="CDD" id="cd09274">
    <property type="entry name" value="RNase_HI_RT_Ty3"/>
    <property type="match status" value="2"/>
</dbReference>
<evidence type="ECO:0000256" key="1">
    <source>
        <dbReference type="ARBA" id="ARBA00022679"/>
    </source>
</evidence>
<dbReference type="GO" id="GO:0016787">
    <property type="term" value="F:hydrolase activity"/>
    <property type="evidence" value="ECO:0007669"/>
    <property type="project" value="UniProtKB-KW"/>
</dbReference>
<dbReference type="Pfam" id="PF17919">
    <property type="entry name" value="RT_RNaseH_2"/>
    <property type="match status" value="1"/>
</dbReference>
<evidence type="ECO:0000313" key="11">
    <source>
        <dbReference type="Proteomes" id="UP000265515"/>
    </source>
</evidence>
<comment type="caution">
    <text evidence="10">The sequence shown here is derived from an EMBL/GenBank/DDBJ whole genome shotgun (WGS) entry which is preliminary data.</text>
</comment>
<protein>
    <recommendedName>
        <fullName evidence="12">Reverse transcriptase RNase H-like domain-containing protein</fullName>
    </recommendedName>
</protein>
<dbReference type="Gramene" id="GBG66591">
    <property type="protein sequence ID" value="GBG66591"/>
    <property type="gene ID" value="CBR_g64864"/>
</dbReference>
<keyword evidence="1" id="KW-0808">Transferase</keyword>
<proteinExistence type="predicted"/>
<dbReference type="PANTHER" id="PTHR37984">
    <property type="entry name" value="PROTEIN CBG26694"/>
    <property type="match status" value="1"/>
</dbReference>
<keyword evidence="5" id="KW-0378">Hydrolase</keyword>
<evidence type="ECO:0000259" key="9">
    <source>
        <dbReference type="Pfam" id="PF17919"/>
    </source>
</evidence>
<dbReference type="Pfam" id="PF17917">
    <property type="entry name" value="RT_RNaseH"/>
    <property type="match status" value="1"/>
</dbReference>
<dbReference type="PANTHER" id="PTHR37984:SF5">
    <property type="entry name" value="PROTEIN NYNRIN-LIKE"/>
    <property type="match status" value="1"/>
</dbReference>
<dbReference type="InterPro" id="IPR041577">
    <property type="entry name" value="RT_RNaseH_2"/>
</dbReference>
<evidence type="ECO:0000256" key="4">
    <source>
        <dbReference type="ARBA" id="ARBA00022759"/>
    </source>
</evidence>
<evidence type="ECO:0000259" key="8">
    <source>
        <dbReference type="Pfam" id="PF17917"/>
    </source>
</evidence>
<keyword evidence="4" id="KW-0255">Endonuclease</keyword>
<evidence type="ECO:0000256" key="7">
    <source>
        <dbReference type="ARBA" id="ARBA00023268"/>
    </source>
</evidence>
<keyword evidence="3" id="KW-0540">Nuclease</keyword>
<dbReference type="InterPro" id="IPR043128">
    <property type="entry name" value="Rev_trsase/Diguanyl_cyclase"/>
</dbReference>